<evidence type="ECO:0000256" key="1">
    <source>
        <dbReference type="ARBA" id="ARBA00000073"/>
    </source>
</evidence>
<dbReference type="PANTHER" id="PTHR21600">
    <property type="entry name" value="MITOCHONDRIAL RNA PSEUDOURIDINE SYNTHASE"/>
    <property type="match status" value="1"/>
</dbReference>
<reference evidence="7" key="1">
    <citation type="journal article" date="2019" name="Int. J. Syst. Evol. Microbiol.">
        <title>The Global Catalogue of Microorganisms (GCM) 10K type strain sequencing project: providing services to taxonomists for standard genome sequencing and annotation.</title>
        <authorList>
            <consortium name="The Broad Institute Genomics Platform"/>
            <consortium name="The Broad Institute Genome Sequencing Center for Infectious Disease"/>
            <person name="Wu L."/>
            <person name="Ma J."/>
        </authorList>
    </citation>
    <scope>NUCLEOTIDE SEQUENCE [LARGE SCALE GENOMIC DNA]</scope>
    <source>
        <strain evidence="7">JCM 18303</strain>
    </source>
</reference>
<evidence type="ECO:0000256" key="2">
    <source>
        <dbReference type="ARBA" id="ARBA00010876"/>
    </source>
</evidence>
<dbReference type="Pfam" id="PF00849">
    <property type="entry name" value="PseudoU_synth_2"/>
    <property type="match status" value="1"/>
</dbReference>
<evidence type="ECO:0000256" key="3">
    <source>
        <dbReference type="ARBA" id="ARBA00031870"/>
    </source>
</evidence>
<dbReference type="Gene3D" id="3.30.2350.10">
    <property type="entry name" value="Pseudouridine synthase"/>
    <property type="match status" value="1"/>
</dbReference>
<dbReference type="RefSeq" id="WP_345703002.1">
    <property type="nucleotide sequence ID" value="NZ_BAABJP010000020.1"/>
</dbReference>
<name>A0ABP9QDX3_9PSEU</name>
<proteinExistence type="inferred from homology"/>
<feature type="domain" description="Pseudouridine synthase RsuA/RluA-like" evidence="5">
    <location>
        <begin position="19"/>
        <end position="182"/>
    </location>
</feature>
<dbReference type="EMBL" id="BAABJP010000020">
    <property type="protein sequence ID" value="GAA5160314.1"/>
    <property type="molecule type" value="Genomic_DNA"/>
</dbReference>
<dbReference type="InterPro" id="IPR050188">
    <property type="entry name" value="RluA_PseudoU_synthase"/>
</dbReference>
<evidence type="ECO:0000313" key="6">
    <source>
        <dbReference type="EMBL" id="GAA5160314.1"/>
    </source>
</evidence>
<comment type="caution">
    <text evidence="6">The sequence shown here is derived from an EMBL/GenBank/DDBJ whole genome shotgun (WGS) entry which is preliminary data.</text>
</comment>
<dbReference type="CDD" id="cd02869">
    <property type="entry name" value="PseudoU_synth_RluA_like"/>
    <property type="match status" value="1"/>
</dbReference>
<dbReference type="InterPro" id="IPR006224">
    <property type="entry name" value="PsdUridine_synth_RluA-like_CS"/>
</dbReference>
<sequence length="253" mass="27795">MISDWGAVRRDRVLAETDDYLVLDKPAGVSVAGERHDTDLVRIAAAAGEQLIPVHRIDKVTSGVVLLAKSTAAHGPLTRQFTMRTVEKTYLAITRSTGLPAAGEIELPLGVGRKNRVRIAAPREEIVFDPAAARWTVPAASVRPRAFPSSTAFTLAWQGERHSLLVLRPHTGRRHQIRVHLAWIGHPIAGDPLFPDDDGPAAPRTCLHAWRLEFDDLAGKRVEARTSPDPGFWSPVAPELPLDRRRQVLLDLG</sequence>
<dbReference type="InterPro" id="IPR020103">
    <property type="entry name" value="PsdUridine_synth_cat_dom_sf"/>
</dbReference>
<evidence type="ECO:0000256" key="4">
    <source>
        <dbReference type="ARBA" id="ARBA00033164"/>
    </source>
</evidence>
<evidence type="ECO:0000313" key="7">
    <source>
        <dbReference type="Proteomes" id="UP001428817"/>
    </source>
</evidence>
<gene>
    <name evidence="6" type="ORF">GCM10023321_42720</name>
</gene>
<evidence type="ECO:0000259" key="5">
    <source>
        <dbReference type="Pfam" id="PF00849"/>
    </source>
</evidence>
<comment type="similarity">
    <text evidence="2">Belongs to the pseudouridine synthase RluA family.</text>
</comment>
<accession>A0ABP9QDX3</accession>
<dbReference type="PANTHER" id="PTHR21600:SF87">
    <property type="entry name" value="RNA PSEUDOURIDYLATE SYNTHASE DOMAIN-CONTAINING PROTEIN 1"/>
    <property type="match status" value="1"/>
</dbReference>
<organism evidence="6 7">
    <name type="scientific">Pseudonocardia eucalypti</name>
    <dbReference type="NCBI Taxonomy" id="648755"/>
    <lineage>
        <taxon>Bacteria</taxon>
        <taxon>Bacillati</taxon>
        <taxon>Actinomycetota</taxon>
        <taxon>Actinomycetes</taxon>
        <taxon>Pseudonocardiales</taxon>
        <taxon>Pseudonocardiaceae</taxon>
        <taxon>Pseudonocardia</taxon>
    </lineage>
</organism>
<keyword evidence="7" id="KW-1185">Reference proteome</keyword>
<protein>
    <recommendedName>
        <fullName evidence="3">RNA pseudouridylate synthase</fullName>
    </recommendedName>
    <alternativeName>
        <fullName evidence="4">RNA-uridine isomerase</fullName>
    </alternativeName>
</protein>
<dbReference type="PROSITE" id="PS01129">
    <property type="entry name" value="PSI_RLU"/>
    <property type="match status" value="1"/>
</dbReference>
<dbReference type="Proteomes" id="UP001428817">
    <property type="component" value="Unassembled WGS sequence"/>
</dbReference>
<dbReference type="InterPro" id="IPR006145">
    <property type="entry name" value="PsdUridine_synth_RsuA/RluA"/>
</dbReference>
<dbReference type="SUPFAM" id="SSF55120">
    <property type="entry name" value="Pseudouridine synthase"/>
    <property type="match status" value="1"/>
</dbReference>
<comment type="catalytic activity">
    <reaction evidence="1">
        <text>a uridine in RNA = a pseudouridine in RNA</text>
        <dbReference type="Rhea" id="RHEA:48348"/>
        <dbReference type="Rhea" id="RHEA-COMP:12068"/>
        <dbReference type="Rhea" id="RHEA-COMP:12069"/>
        <dbReference type="ChEBI" id="CHEBI:65314"/>
        <dbReference type="ChEBI" id="CHEBI:65315"/>
    </reaction>
</comment>